<protein>
    <submittedName>
        <fullName evidence="2">Uncharacterized protein</fullName>
    </submittedName>
</protein>
<name>A0A9Q1UYG2_CLOBO</name>
<keyword evidence="1" id="KW-1133">Transmembrane helix</keyword>
<keyword evidence="1" id="KW-0812">Transmembrane</keyword>
<accession>A0A9Q1UYG2</accession>
<feature type="transmembrane region" description="Helical" evidence="1">
    <location>
        <begin position="54"/>
        <end position="81"/>
    </location>
</feature>
<feature type="transmembrane region" description="Helical" evidence="1">
    <location>
        <begin position="137"/>
        <end position="158"/>
    </location>
</feature>
<dbReference type="AlphaFoldDB" id="A0A9Q1UYG2"/>
<proteinExistence type="predicted"/>
<organism evidence="2 3">
    <name type="scientific">Clostridium botulinum</name>
    <dbReference type="NCBI Taxonomy" id="1491"/>
    <lineage>
        <taxon>Bacteria</taxon>
        <taxon>Bacillati</taxon>
        <taxon>Bacillota</taxon>
        <taxon>Clostridia</taxon>
        <taxon>Eubacteriales</taxon>
        <taxon>Clostridiaceae</taxon>
        <taxon>Clostridium</taxon>
    </lineage>
</organism>
<gene>
    <name evidence="2" type="ORF">ADU74_06260</name>
</gene>
<feature type="transmembrane region" description="Helical" evidence="1">
    <location>
        <begin position="12"/>
        <end position="34"/>
    </location>
</feature>
<dbReference type="Proteomes" id="UP000037540">
    <property type="component" value="Unassembled WGS sequence"/>
</dbReference>
<feature type="transmembrane region" description="Helical" evidence="1">
    <location>
        <begin position="170"/>
        <end position="189"/>
    </location>
</feature>
<feature type="transmembrane region" description="Helical" evidence="1">
    <location>
        <begin position="209"/>
        <end position="230"/>
    </location>
</feature>
<dbReference type="EMBL" id="LGVR01000028">
    <property type="protein sequence ID" value="KOA88534.1"/>
    <property type="molecule type" value="Genomic_DNA"/>
</dbReference>
<keyword evidence="1" id="KW-0472">Membrane</keyword>
<reference evidence="2 3" key="1">
    <citation type="submission" date="2015-07" db="EMBL/GenBank/DDBJ databases">
        <title>Draft genome sequences of 17 French Clostridium botulinum group III.</title>
        <authorList>
            <person name="Woudstra C."/>
            <person name="Le Marechal C."/>
            <person name="Souillard R."/>
            <person name="Bayon-Auboyer M.-H."/>
            <person name="Dessouter D."/>
            <person name="Fach P."/>
        </authorList>
    </citation>
    <scope>NUCLEOTIDE SEQUENCE [LARGE SCALE GENOMIC DNA]</scope>
    <source>
        <strain evidence="2 3">12LNRI-CD</strain>
    </source>
</reference>
<evidence type="ECO:0000313" key="2">
    <source>
        <dbReference type="EMBL" id="KOA88534.1"/>
    </source>
</evidence>
<evidence type="ECO:0000256" key="1">
    <source>
        <dbReference type="SAM" id="Phobius"/>
    </source>
</evidence>
<feature type="transmembrane region" description="Helical" evidence="1">
    <location>
        <begin position="102"/>
        <end position="125"/>
    </location>
</feature>
<sequence length="248" mass="28842">MKIFTKRILKEILTSKVMLLIIGLYCSLGGYIYLNHRFRNMLIKNSRGIYIIYHGIYFQMIVAYIMIPIFLILICKTSVYFNHRNVILKYKNLKGWFRDKNITNVILALIYTLIMNIPLFIILTLDVSILHKGIQPIFIIVMLFQFIGFLILQSLYLIIESVINFRGSGFFGVMFLIMICEFGKIGLNLDMNSLVEYMSLVNKAVVNNYNTTVIDFFILGVYFVTFILMYKIGINIITNKDIDGGKKI</sequence>
<dbReference type="RefSeq" id="WP_013726330.1">
    <property type="nucleotide sequence ID" value="NZ_LGVO01000024.1"/>
</dbReference>
<comment type="caution">
    <text evidence="2">The sequence shown here is derived from an EMBL/GenBank/DDBJ whole genome shotgun (WGS) entry which is preliminary data.</text>
</comment>
<evidence type="ECO:0000313" key="3">
    <source>
        <dbReference type="Proteomes" id="UP000037540"/>
    </source>
</evidence>